<organism evidence="1 2">
    <name type="scientific">[Empedobacter] haloabium</name>
    <dbReference type="NCBI Taxonomy" id="592317"/>
    <lineage>
        <taxon>Bacteria</taxon>
        <taxon>Pseudomonadati</taxon>
        <taxon>Pseudomonadota</taxon>
        <taxon>Betaproteobacteria</taxon>
        <taxon>Burkholderiales</taxon>
        <taxon>Oxalobacteraceae</taxon>
        <taxon>Telluria group</taxon>
        <taxon>Telluria group incertae sedis</taxon>
    </lineage>
</organism>
<name>A0ABZ1UF43_9BURK</name>
<dbReference type="Proteomes" id="UP000321323">
    <property type="component" value="Chromosome"/>
</dbReference>
<evidence type="ECO:0000313" key="2">
    <source>
        <dbReference type="Proteomes" id="UP000321323"/>
    </source>
</evidence>
<proteinExistence type="predicted"/>
<keyword evidence="2" id="KW-1185">Reference proteome</keyword>
<gene>
    <name evidence="1" type="ORF">E7V67_016610</name>
</gene>
<evidence type="ECO:0000313" key="1">
    <source>
        <dbReference type="EMBL" id="WUR11333.1"/>
    </source>
</evidence>
<accession>A0ABZ1UF43</accession>
<sequence length="126" mass="14255">MIATMMLDFNKLQLSDANVTDLRVTRLTVEIDYLDWQGFSRTLVFKNAISCFFASPHGRALSHGRTQKGGAYVQESCKAAGEDEFDRFNEYSFTEAWEDQEIVKIVAEEVYEKHPPSEPISGAVVI</sequence>
<dbReference type="EMBL" id="CP136508">
    <property type="protein sequence ID" value="WUR11333.1"/>
    <property type="molecule type" value="Genomic_DNA"/>
</dbReference>
<protein>
    <submittedName>
        <fullName evidence="1">Uncharacterized protein</fullName>
    </submittedName>
</protein>
<reference evidence="1 2" key="1">
    <citation type="journal article" date="2019" name="Int. J. Syst. Evol. Microbiol.">
        <title>The Draft Whole-Genome Sequence of the Antibiotic Producer Empedobacter haloabium ATCC 31962 Provides Indications for Its Taxonomic Reclassification.</title>
        <authorList>
            <person name="Miess H."/>
            <person name="Arlt P."/>
            <person name="Apel A.K."/>
            <person name="Weber T."/>
            <person name="Nieselt K."/>
            <person name="Hanssen F."/>
            <person name="Czemmel S."/>
            <person name="Nahnsen S."/>
            <person name="Gross H."/>
        </authorList>
    </citation>
    <scope>NUCLEOTIDE SEQUENCE [LARGE SCALE GENOMIC DNA]</scope>
    <source>
        <strain evidence="1 2">ATCC 31962</strain>
    </source>
</reference>